<dbReference type="EMBL" id="CP119326">
    <property type="protein sequence ID" value="WEK40094.1"/>
    <property type="molecule type" value="Genomic_DNA"/>
</dbReference>
<evidence type="ECO:0000259" key="1">
    <source>
        <dbReference type="Pfam" id="PF04773"/>
    </source>
</evidence>
<organism evidence="3 4">
    <name type="scientific">Candidatus Brevundimonas colombiensis</name>
    <dbReference type="NCBI Taxonomy" id="3121376"/>
    <lineage>
        <taxon>Bacteria</taxon>
        <taxon>Pseudomonadati</taxon>
        <taxon>Pseudomonadota</taxon>
        <taxon>Alphaproteobacteria</taxon>
        <taxon>Caulobacterales</taxon>
        <taxon>Caulobacteraceae</taxon>
        <taxon>Brevundimonas</taxon>
    </lineage>
</organism>
<dbReference type="InterPro" id="IPR006860">
    <property type="entry name" value="FecR"/>
</dbReference>
<dbReference type="PIRSF" id="PIRSF018266">
    <property type="entry name" value="FecR"/>
    <property type="match status" value="1"/>
</dbReference>
<dbReference type="Gene3D" id="2.60.120.1440">
    <property type="match status" value="1"/>
</dbReference>
<dbReference type="Pfam" id="PF04773">
    <property type="entry name" value="FecR"/>
    <property type="match status" value="1"/>
</dbReference>
<dbReference type="Pfam" id="PF16220">
    <property type="entry name" value="DUF4880"/>
    <property type="match status" value="1"/>
</dbReference>
<protein>
    <submittedName>
        <fullName evidence="3">FecR domain-containing protein</fullName>
    </submittedName>
</protein>
<gene>
    <name evidence="3" type="ORF">P0Y50_00375</name>
</gene>
<dbReference type="Proteomes" id="UP001213664">
    <property type="component" value="Chromosome"/>
</dbReference>
<dbReference type="Gene3D" id="3.55.50.30">
    <property type="match status" value="1"/>
</dbReference>
<dbReference type="PANTHER" id="PTHR30273:SF2">
    <property type="entry name" value="PROTEIN FECR"/>
    <property type="match status" value="1"/>
</dbReference>
<dbReference type="AlphaFoldDB" id="A0AAJ5X153"/>
<dbReference type="InterPro" id="IPR012373">
    <property type="entry name" value="Ferrdict_sens_TM"/>
</dbReference>
<evidence type="ECO:0000313" key="4">
    <source>
        <dbReference type="Proteomes" id="UP001213664"/>
    </source>
</evidence>
<sequence>MQEATEWFVQLHEDPRDDQLRPHFEAWRAADPRHADAYERVRRLWGAAAHLPALARAPARPDRRAVLTGVAGLGGAAMAVAATGRLVLGPHPFADYRTRAGEVLQVTLQDGSNVTLSTASALEIDISATARRLRLLQGEAWFETASDAGRRLSVEAAGATVSAADAAAFGVRLVGGCGRLSVARQAVALSLAGQSRQFGADKTALFDRTGIGAVSDLDVNDWAWRDGQLVFINRPLAEVLAGLDRWTGLRTLIRGRDLAARPVTLITRTRDAAAGLEQLSRAIPIRIEHLPGLTIVREM</sequence>
<feature type="domain" description="FecR protein" evidence="1">
    <location>
        <begin position="95"/>
        <end position="184"/>
    </location>
</feature>
<evidence type="ECO:0000313" key="3">
    <source>
        <dbReference type="EMBL" id="WEK40094.1"/>
    </source>
</evidence>
<dbReference type="InterPro" id="IPR032623">
    <property type="entry name" value="FecR_N"/>
</dbReference>
<evidence type="ECO:0000259" key="2">
    <source>
        <dbReference type="Pfam" id="PF16220"/>
    </source>
</evidence>
<reference evidence="3" key="1">
    <citation type="submission" date="2023-03" db="EMBL/GenBank/DDBJ databases">
        <title>Andean soil-derived lignocellulolytic bacterial consortium as a source of novel taxa and putative plastic-active enzymes.</title>
        <authorList>
            <person name="Diaz-Garcia L."/>
            <person name="Chuvochina M."/>
            <person name="Feuerriegel G."/>
            <person name="Bunk B."/>
            <person name="Sproer C."/>
            <person name="Streit W.R."/>
            <person name="Rodriguez L.M."/>
            <person name="Overmann J."/>
            <person name="Jimenez D.J."/>
        </authorList>
    </citation>
    <scope>NUCLEOTIDE SEQUENCE</scope>
    <source>
        <strain evidence="3">MAG 833</strain>
    </source>
</reference>
<proteinExistence type="predicted"/>
<accession>A0AAJ5X153</accession>
<dbReference type="GO" id="GO:0016989">
    <property type="term" value="F:sigma factor antagonist activity"/>
    <property type="evidence" value="ECO:0007669"/>
    <property type="project" value="TreeGrafter"/>
</dbReference>
<name>A0AAJ5X153_9CAUL</name>
<feature type="domain" description="FecR N-terminal" evidence="2">
    <location>
        <begin position="2"/>
        <end position="44"/>
    </location>
</feature>
<dbReference type="PANTHER" id="PTHR30273">
    <property type="entry name" value="PERIPLASMIC SIGNAL SENSOR AND SIGMA FACTOR ACTIVATOR FECR-RELATED"/>
    <property type="match status" value="1"/>
</dbReference>